<reference evidence="3 4" key="1">
    <citation type="submission" date="2024-02" db="EMBL/GenBank/DDBJ databases">
        <title>A draft genome for the cacao thread blight pathogen Marasmius crinis-equi.</title>
        <authorList>
            <person name="Cohen S.P."/>
            <person name="Baruah I.K."/>
            <person name="Amoako-Attah I."/>
            <person name="Bukari Y."/>
            <person name="Meinhardt L.W."/>
            <person name="Bailey B.A."/>
        </authorList>
    </citation>
    <scope>NUCLEOTIDE SEQUENCE [LARGE SCALE GENOMIC DNA]</scope>
    <source>
        <strain evidence="3 4">GH-76</strain>
    </source>
</reference>
<organism evidence="3 4">
    <name type="scientific">Marasmius crinis-equi</name>
    <dbReference type="NCBI Taxonomy" id="585013"/>
    <lineage>
        <taxon>Eukaryota</taxon>
        <taxon>Fungi</taxon>
        <taxon>Dikarya</taxon>
        <taxon>Basidiomycota</taxon>
        <taxon>Agaricomycotina</taxon>
        <taxon>Agaricomycetes</taxon>
        <taxon>Agaricomycetidae</taxon>
        <taxon>Agaricales</taxon>
        <taxon>Marasmiineae</taxon>
        <taxon>Marasmiaceae</taxon>
        <taxon>Marasmius</taxon>
    </lineage>
</organism>
<proteinExistence type="predicted"/>
<feature type="compositionally biased region" description="Acidic residues" evidence="1">
    <location>
        <begin position="99"/>
        <end position="123"/>
    </location>
</feature>
<dbReference type="Pfam" id="PF18758">
    <property type="entry name" value="KDZ"/>
    <property type="match status" value="1"/>
</dbReference>
<feature type="domain" description="CxC2-like cysteine cluster KDZ transposase-associated" evidence="2">
    <location>
        <begin position="222"/>
        <end position="330"/>
    </location>
</feature>
<dbReference type="InterPro" id="IPR040521">
    <property type="entry name" value="KDZ"/>
</dbReference>
<dbReference type="Pfam" id="PF18803">
    <property type="entry name" value="CxC2"/>
    <property type="match status" value="1"/>
</dbReference>
<keyword evidence="4" id="KW-1185">Reference proteome</keyword>
<dbReference type="InterPro" id="IPR041457">
    <property type="entry name" value="CxC2_KDZ-assoc"/>
</dbReference>
<evidence type="ECO:0000313" key="4">
    <source>
        <dbReference type="Proteomes" id="UP001465976"/>
    </source>
</evidence>
<evidence type="ECO:0000259" key="2">
    <source>
        <dbReference type="Pfam" id="PF18803"/>
    </source>
</evidence>
<comment type="caution">
    <text evidence="3">The sequence shown here is derived from an EMBL/GenBank/DDBJ whole genome shotgun (WGS) entry which is preliminary data.</text>
</comment>
<gene>
    <name evidence="3" type="ORF">V5O48_016052</name>
</gene>
<feature type="region of interest" description="Disordered" evidence="1">
    <location>
        <begin position="83"/>
        <end position="123"/>
    </location>
</feature>
<accession>A0ABR3EST5</accession>
<dbReference type="Proteomes" id="UP001465976">
    <property type="component" value="Unassembled WGS sequence"/>
</dbReference>
<evidence type="ECO:0000313" key="3">
    <source>
        <dbReference type="EMBL" id="KAL0565963.1"/>
    </source>
</evidence>
<protein>
    <recommendedName>
        <fullName evidence="2">CxC2-like cysteine cluster KDZ transposase-associated domain-containing protein</fullName>
    </recommendedName>
</protein>
<name>A0ABR3EST5_9AGAR</name>
<dbReference type="EMBL" id="JBAHYK010002057">
    <property type="protein sequence ID" value="KAL0565963.1"/>
    <property type="molecule type" value="Genomic_DNA"/>
</dbReference>
<sequence length="520" mass="58529">MSTQQPVPAVRRWRFNQVNNRTNTPSPNPQIRVATLSSDSRRVHEQYVGVAPLRVLQSPVASSSSLSDQASCTFDPRYQNEFGESSWNSSWDPEPPSLLDEEPEGEDLELSDDNEYDEEDEVDEDGITVKVPRKKYNSDTPFNQFKLEAPLMLKEFIRGEGRGGVSEECGGECGGDEPALYRCTVCKNPRLYRRECMVERHRDRPLDRIEFWNGCSFETTTLAKIGLTIQTGHMLGERCGFPRAAKKGFVVVDLDFMQTVELSYCGCQHPSVVGRPWQQLFRTKLFPATLVTPHTAFTFRALKLLHGLMTTGKMTTYHFYRSIEAATDLAGVMDTPRGRYNELTRVLRMWRYLRTLKRGGVGSSLEPDLSAIPAGSLAVVCPACPNPKVNLPENWLDIVKEKQLKRRRVSSEEQDPGISTGKTYFVEQQAYQEQMLKMKDVPEEKIDPHCTGHGLAAIEQAYTKFRKGYATTGCILCLCARHEIVEPNGLGRGREVLAHGLLHQRVSAAFRPTACVSSVL</sequence>
<evidence type="ECO:0000256" key="1">
    <source>
        <dbReference type="SAM" id="MobiDB-lite"/>
    </source>
</evidence>